<dbReference type="PANTHER" id="PTHR23159:SF31">
    <property type="entry name" value="CENTROSOME-ASSOCIATED PROTEIN CEP250 ISOFORM X1"/>
    <property type="match status" value="1"/>
</dbReference>
<dbReference type="PANTHER" id="PTHR23159">
    <property type="entry name" value="CENTROSOMAL PROTEIN 2"/>
    <property type="match status" value="1"/>
</dbReference>
<protein>
    <submittedName>
        <fullName evidence="3">Uncharacterized protein</fullName>
    </submittedName>
</protein>
<name>A0A7J7PCI0_9MAGN</name>
<feature type="coiled-coil region" evidence="1">
    <location>
        <begin position="288"/>
        <end position="354"/>
    </location>
</feature>
<feature type="region of interest" description="Disordered" evidence="2">
    <location>
        <begin position="1"/>
        <end position="40"/>
    </location>
</feature>
<evidence type="ECO:0000256" key="2">
    <source>
        <dbReference type="SAM" id="MobiDB-lite"/>
    </source>
</evidence>
<feature type="coiled-coil region" evidence="1">
    <location>
        <begin position="165"/>
        <end position="249"/>
    </location>
</feature>
<dbReference type="Proteomes" id="UP000541444">
    <property type="component" value="Unassembled WGS sequence"/>
</dbReference>
<comment type="caution">
    <text evidence="3">The sequence shown here is derived from an EMBL/GenBank/DDBJ whole genome shotgun (WGS) entry which is preliminary data.</text>
</comment>
<keyword evidence="1" id="KW-0175">Coiled coil</keyword>
<proteinExistence type="predicted"/>
<accession>A0A7J7PCI0</accession>
<feature type="compositionally biased region" description="Polar residues" evidence="2">
    <location>
        <begin position="1"/>
        <end position="10"/>
    </location>
</feature>
<reference evidence="3 4" key="1">
    <citation type="journal article" date="2020" name="IScience">
        <title>Genome Sequencing of the Endangered Kingdonia uniflora (Circaeasteraceae, Ranunculales) Reveals Potential Mechanisms of Evolutionary Specialization.</title>
        <authorList>
            <person name="Sun Y."/>
            <person name="Deng T."/>
            <person name="Zhang A."/>
            <person name="Moore M.J."/>
            <person name="Landis J.B."/>
            <person name="Lin N."/>
            <person name="Zhang H."/>
            <person name="Zhang X."/>
            <person name="Huang J."/>
            <person name="Zhang X."/>
            <person name="Sun H."/>
            <person name="Wang H."/>
        </authorList>
    </citation>
    <scope>NUCLEOTIDE SEQUENCE [LARGE SCALE GENOMIC DNA]</scope>
    <source>
        <strain evidence="3">TB1705</strain>
        <tissue evidence="3">Leaf</tissue>
    </source>
</reference>
<organism evidence="3 4">
    <name type="scientific">Kingdonia uniflora</name>
    <dbReference type="NCBI Taxonomy" id="39325"/>
    <lineage>
        <taxon>Eukaryota</taxon>
        <taxon>Viridiplantae</taxon>
        <taxon>Streptophyta</taxon>
        <taxon>Embryophyta</taxon>
        <taxon>Tracheophyta</taxon>
        <taxon>Spermatophyta</taxon>
        <taxon>Magnoliopsida</taxon>
        <taxon>Ranunculales</taxon>
        <taxon>Circaeasteraceae</taxon>
        <taxon>Kingdonia</taxon>
    </lineage>
</organism>
<dbReference type="AlphaFoldDB" id="A0A7J7PCI0"/>
<feature type="coiled-coil region" evidence="1">
    <location>
        <begin position="574"/>
        <end position="601"/>
    </location>
</feature>
<sequence>MSKALSASGTTGSGEVVKDKRRRVEPLGDSGEKVVEGKSTSVEDLKEVAHLVKEIWLGIDEEKNELKKLETKANLDEMVEERDRLGRHLMLKGYSEEEVDAIKADTYDEEEDEEEAGVVGIVDDSSRAREDDVLMCNRKFADQFDRMKEASENRKDQYVKAYFRLEKLTQAISDLMSQVEDKDSEIKNRLKELAEALEQSGERFRSNFHNYRNELERMRQKFVEKDDELRVARENLLALEAAAEHLQTTLPAKDVEFREMEKVLEGEIKVTESLVKRKEELLKGIPAREELNTEIGRLHARVVDLEAINLAESVKYIAKMEENVFYHATVDAEMTELKNDYARLESRLKGLSMRLIIMVLPDTSRSDLLRVIIAYFVEEVKRLRSERDTLYKALSDKGCICGAKIDRGNCLGVIETQLGHRTTELIEQEEVKRLRSERDTLYKALSDKGCICGAKIDRGNYLVKFIAKLEENVFYHAKVNAEMTELKNDYARLELRLKGLSTRFTIMVLPDTSRSDLLRVIVGYFVEEVKGLRSEQDTLYKALSEKGCICGAKIDRGNCLVKYIAKLEENVFYHAKVNAEMTELKNDYARLESCLKGLSTRFTIMVLPDTSRSDLLRVIVAYFVKEVKRLRSERDTLYKALPDKGCICGAKIDRGNCLGIIETQLGHRTAELIEQGRVVVAHKLKS</sequence>
<gene>
    <name evidence="3" type="ORF">GIB67_025498</name>
</gene>
<feature type="compositionally biased region" description="Basic and acidic residues" evidence="2">
    <location>
        <begin position="16"/>
        <end position="40"/>
    </location>
</feature>
<dbReference type="EMBL" id="JACGCM010000002">
    <property type="protein sequence ID" value="KAF6177161.1"/>
    <property type="molecule type" value="Genomic_DNA"/>
</dbReference>
<evidence type="ECO:0000256" key="1">
    <source>
        <dbReference type="SAM" id="Coils"/>
    </source>
</evidence>
<feature type="coiled-coil region" evidence="1">
    <location>
        <begin position="476"/>
        <end position="503"/>
    </location>
</feature>
<evidence type="ECO:0000313" key="3">
    <source>
        <dbReference type="EMBL" id="KAF6177161.1"/>
    </source>
</evidence>
<evidence type="ECO:0000313" key="4">
    <source>
        <dbReference type="Proteomes" id="UP000541444"/>
    </source>
</evidence>
<keyword evidence="4" id="KW-1185">Reference proteome</keyword>